<evidence type="ECO:0000313" key="4">
    <source>
        <dbReference type="Proteomes" id="UP000184172"/>
    </source>
</evidence>
<protein>
    <submittedName>
        <fullName evidence="3">Por secretion system C-terminal sorting domain-containing protein</fullName>
    </submittedName>
</protein>
<dbReference type="CDD" id="cd00146">
    <property type="entry name" value="PKD"/>
    <property type="match status" value="1"/>
</dbReference>
<keyword evidence="1" id="KW-0732">Signal</keyword>
<sequence length="1209" mass="131468">NGDVSNWNVENVTDMSSMFSYANVFNQNIGNWDVSNVLDMSWMFYNSLSFNQNIGSWNVSNVTNMNGMFASDSPSSFNQDIGNWNVVNVTDMGFMFSGASAFNQDIGNWNVGNVTSMGYMFYGASAFNQDIGNWNVGSVTKMFSMFIEATAFNQNIGNWDVGNVTAMQGMFLSTSLSIANYDAILIGWATDSSGVAGDGIDDIPNNVPFGAGTNQYCTADIKRQELIDTYGWTITDGGLNCSMEPTSAFITTWQTTTANESITIPTNSNVSGYNYTVDWGDGNISTAQTTDATHQYTTAGIYTVSITGDFPAIQFGSANSIAINDQKLLTIEQWGTQVWQGMDSAFKGCSNLTTESATDAPVLAANSSFNSMFFGCTNFNSDLNDWDVSNVNTMVSTFQDAASFNSGISNWNVENVTDMSNMFRYAYDFDQNIGSWNVTNVTNMSKMFYYASTFNQNIGGWNVSSVTDMSFIFYQAAVFNQNIGSWNVSSLMDLTEMFSYAIAFNQSIGNWNVSNATNMYRMFHHAEVFNQDIGNWNVANVTDMGMMFYEANAFDQNIGSWDVSNVMDMTWMFLGATLSTANYDALLTGWSALPLQNNVTFDGGNSQYCTSSIERQAIITTYGWNIFDGGRESGCNFCSETTTYTLADGWSNGTPTPSKKAIFADDYNTTLGSINACGIEINTGATLTVSEGTTIKAVKDIEINGDLIFLSTATGNGELAAMGATSNITGDATVHRYMSNKRSYRMVSPAVTTNTSIHNNWQESAISNMDNPVAGYGTHITGSTIDQQNGFDGTTTGNPSMFTVNVATQQFEAIANTDANTLTAGSPYLLFVRGDRAINLGDNLASSETVLRATGSLVTGTQTQNFASEDAGDFVMFGNPYQSAVDINTVFANSSNLNANMYYVYDPTLGDNGAYVTIELPGGTNTSGSAASHFLQPGQGAQVATAAAGTSSVVFKESDKTPGQFTATNRPLLANDMLTVQLYTNENYNNGGSVHDSFGIVFAEENDNSLTPADAVKPMNFYENLGIDHDGTYLSIEQREMPQAGEEYSLYTSGYQHTNYTFKMVIDGLETTEFYLIDSFTGTRTLLETGENTYSFTVNGDKSLSIATNRFSIGSEQRLGVDDNNLLSGIRLFPNPLNGDTFYIKAPKLNGEQLSVSISDLMGKNIYKQTLDCRANTVTVPMGENIASGVYLVTLKHGEETSTLRLIKE</sequence>
<keyword evidence="4" id="KW-1185">Reference proteome</keyword>
<dbReference type="InterPro" id="IPR005046">
    <property type="entry name" value="DUF285"/>
</dbReference>
<dbReference type="InterPro" id="IPR013783">
    <property type="entry name" value="Ig-like_fold"/>
</dbReference>
<organism evidence="3 4">
    <name type="scientific">Aequorivita viscosa</name>
    <dbReference type="NCBI Taxonomy" id="797419"/>
    <lineage>
        <taxon>Bacteria</taxon>
        <taxon>Pseudomonadati</taxon>
        <taxon>Bacteroidota</taxon>
        <taxon>Flavobacteriia</taxon>
        <taxon>Flavobacteriales</taxon>
        <taxon>Flavobacteriaceae</taxon>
        <taxon>Aequorivita</taxon>
    </lineage>
</organism>
<evidence type="ECO:0000313" key="3">
    <source>
        <dbReference type="EMBL" id="SHJ97177.1"/>
    </source>
</evidence>
<dbReference type="AlphaFoldDB" id="A0A1M6NN45"/>
<dbReference type="InterPro" id="IPR000601">
    <property type="entry name" value="PKD_dom"/>
</dbReference>
<dbReference type="OrthoDB" id="9813840at2"/>
<accession>A0A1M6NN45</accession>
<dbReference type="PROSITE" id="PS50093">
    <property type="entry name" value="PKD"/>
    <property type="match status" value="1"/>
</dbReference>
<dbReference type="Proteomes" id="UP000184172">
    <property type="component" value="Unassembled WGS sequence"/>
</dbReference>
<gene>
    <name evidence="3" type="ORF">SAMN04487908_1368</name>
</gene>
<dbReference type="Pfam" id="PF03382">
    <property type="entry name" value="DUF285"/>
    <property type="match status" value="2"/>
</dbReference>
<dbReference type="SUPFAM" id="SSF49299">
    <property type="entry name" value="PKD domain"/>
    <property type="match status" value="1"/>
</dbReference>
<dbReference type="RefSeq" id="WP_073221780.1">
    <property type="nucleotide sequence ID" value="NZ_FQYV01000036.1"/>
</dbReference>
<evidence type="ECO:0000259" key="2">
    <source>
        <dbReference type="PROSITE" id="PS50093"/>
    </source>
</evidence>
<dbReference type="EMBL" id="FQYV01000036">
    <property type="protein sequence ID" value="SHJ97177.1"/>
    <property type="molecule type" value="Genomic_DNA"/>
</dbReference>
<proteinExistence type="predicted"/>
<name>A0A1M6NN45_9FLAO</name>
<feature type="domain" description="PKD" evidence="2">
    <location>
        <begin position="245"/>
        <end position="307"/>
    </location>
</feature>
<dbReference type="STRING" id="797419.SAMN05216556_1342"/>
<dbReference type="Gene3D" id="2.60.40.10">
    <property type="entry name" value="Immunoglobulins"/>
    <property type="match status" value="1"/>
</dbReference>
<dbReference type="NCBIfam" id="TIGR02167">
    <property type="entry name" value="Liste_lipo_26"/>
    <property type="match status" value="8"/>
</dbReference>
<dbReference type="NCBIfam" id="TIGR04183">
    <property type="entry name" value="Por_Secre_tail"/>
    <property type="match status" value="1"/>
</dbReference>
<feature type="non-terminal residue" evidence="3">
    <location>
        <position position="1"/>
    </location>
</feature>
<dbReference type="Pfam" id="PF18962">
    <property type="entry name" value="Por_Secre_tail"/>
    <property type="match status" value="1"/>
</dbReference>
<dbReference type="InterPro" id="IPR035986">
    <property type="entry name" value="PKD_dom_sf"/>
</dbReference>
<dbReference type="InterPro" id="IPR026444">
    <property type="entry name" value="Secre_tail"/>
</dbReference>
<reference evidence="4" key="1">
    <citation type="submission" date="2016-11" db="EMBL/GenBank/DDBJ databases">
        <authorList>
            <person name="Varghese N."/>
            <person name="Submissions S."/>
        </authorList>
    </citation>
    <scope>NUCLEOTIDE SEQUENCE [LARGE SCALE GENOMIC DNA]</scope>
    <source>
        <strain evidence="4">DSM 26349</strain>
    </source>
</reference>
<dbReference type="InterPro" id="IPR011889">
    <property type="entry name" value="Liste_lipo_26"/>
</dbReference>
<evidence type="ECO:0000256" key="1">
    <source>
        <dbReference type="ARBA" id="ARBA00022729"/>
    </source>
</evidence>